<dbReference type="EMBL" id="VCKY01000029">
    <property type="protein sequence ID" value="TMR22476.1"/>
    <property type="molecule type" value="Genomic_DNA"/>
</dbReference>
<name>A0A5S4FP67_9ACTN</name>
<feature type="signal peptide" evidence="1">
    <location>
        <begin position="1"/>
        <end position="24"/>
    </location>
</feature>
<comment type="caution">
    <text evidence="2">The sequence shown here is derived from an EMBL/GenBank/DDBJ whole genome shotgun (WGS) entry which is preliminary data.</text>
</comment>
<sequence length="141" mass="14942">MRSIALTALVAALAWTVAGCSSSATPPPAQADAAAQQSTAAYDLARQLVAAGFRCDRSEPDGDGVLDAAQCELLGAHFYITAYADHAAARAAAERLYDKRRRDSKTPYLLTQDTWVVDASQDRNNGVGILRMFPGATEIAP</sequence>
<dbReference type="PROSITE" id="PS51257">
    <property type="entry name" value="PROKAR_LIPOPROTEIN"/>
    <property type="match status" value="1"/>
</dbReference>
<evidence type="ECO:0000256" key="1">
    <source>
        <dbReference type="SAM" id="SignalP"/>
    </source>
</evidence>
<reference evidence="2 3" key="1">
    <citation type="submission" date="2019-05" db="EMBL/GenBank/DDBJ databases">
        <title>Draft genome sequence of Nonomuraea turkmeniaca DSM 43926.</title>
        <authorList>
            <person name="Saricaoglu S."/>
            <person name="Isik K."/>
        </authorList>
    </citation>
    <scope>NUCLEOTIDE SEQUENCE [LARGE SCALE GENOMIC DNA]</scope>
    <source>
        <strain evidence="2 3">DSM 43926</strain>
    </source>
</reference>
<dbReference type="AlphaFoldDB" id="A0A5S4FP67"/>
<dbReference type="Proteomes" id="UP000309128">
    <property type="component" value="Unassembled WGS sequence"/>
</dbReference>
<proteinExistence type="predicted"/>
<evidence type="ECO:0000313" key="3">
    <source>
        <dbReference type="Proteomes" id="UP000309128"/>
    </source>
</evidence>
<gene>
    <name evidence="2" type="ORF">ETD86_11555</name>
</gene>
<keyword evidence="1" id="KW-0732">Signal</keyword>
<evidence type="ECO:0008006" key="4">
    <source>
        <dbReference type="Google" id="ProtNLM"/>
    </source>
</evidence>
<evidence type="ECO:0000313" key="2">
    <source>
        <dbReference type="EMBL" id="TMR22476.1"/>
    </source>
</evidence>
<accession>A0A5S4FP67</accession>
<organism evidence="2 3">
    <name type="scientific">Nonomuraea turkmeniaca</name>
    <dbReference type="NCBI Taxonomy" id="103838"/>
    <lineage>
        <taxon>Bacteria</taxon>
        <taxon>Bacillati</taxon>
        <taxon>Actinomycetota</taxon>
        <taxon>Actinomycetes</taxon>
        <taxon>Streptosporangiales</taxon>
        <taxon>Streptosporangiaceae</taxon>
        <taxon>Nonomuraea</taxon>
    </lineage>
</organism>
<protein>
    <recommendedName>
        <fullName evidence="4">Lipoprotein</fullName>
    </recommendedName>
</protein>
<keyword evidence="3" id="KW-1185">Reference proteome</keyword>
<dbReference type="RefSeq" id="WP_138666132.1">
    <property type="nucleotide sequence ID" value="NZ_VCKY01000029.1"/>
</dbReference>
<feature type="chain" id="PRO_5038402207" description="Lipoprotein" evidence="1">
    <location>
        <begin position="25"/>
        <end position="141"/>
    </location>
</feature>